<sequence length="47" mass="5295">MLDKELLVDRLKAEGFAKSAKKVQNEPENKNAEMRKEIPGVGKNPEN</sequence>
<dbReference type="Proteomes" id="UP000319498">
    <property type="component" value="Unassembled WGS sequence"/>
</dbReference>
<keyword evidence="3" id="KW-1185">Reference proteome</keyword>
<reference evidence="2 3" key="1">
    <citation type="submission" date="2019-06" db="EMBL/GenBank/DDBJ databases">
        <title>Whole genome shotgun sequence of Brevibacillus formosus NBRC 15716.</title>
        <authorList>
            <person name="Hosoyama A."/>
            <person name="Uohara A."/>
            <person name="Ohji S."/>
            <person name="Ichikawa N."/>
        </authorList>
    </citation>
    <scope>NUCLEOTIDE SEQUENCE [LARGE SCALE GENOMIC DNA]</scope>
    <source>
        <strain evidence="2 3">NBRC 15716</strain>
    </source>
</reference>
<proteinExistence type="predicted"/>
<dbReference type="EMBL" id="BJOL01000033">
    <property type="protein sequence ID" value="GED60720.1"/>
    <property type="molecule type" value="Genomic_DNA"/>
</dbReference>
<organism evidence="2 3">
    <name type="scientific">Brevibacillus formosus</name>
    <dbReference type="NCBI Taxonomy" id="54913"/>
    <lineage>
        <taxon>Bacteria</taxon>
        <taxon>Bacillati</taxon>
        <taxon>Bacillota</taxon>
        <taxon>Bacilli</taxon>
        <taxon>Bacillales</taxon>
        <taxon>Paenibacillaceae</taxon>
        <taxon>Brevibacillus</taxon>
    </lineage>
</organism>
<evidence type="ECO:0000313" key="3">
    <source>
        <dbReference type="Proteomes" id="UP000319498"/>
    </source>
</evidence>
<name>A0ABQ0TBY3_9BACL</name>
<feature type="compositionally biased region" description="Basic and acidic residues" evidence="1">
    <location>
        <begin position="23"/>
        <end position="38"/>
    </location>
</feature>
<protein>
    <submittedName>
        <fullName evidence="2">Uncharacterized protein</fullName>
    </submittedName>
</protein>
<evidence type="ECO:0000256" key="1">
    <source>
        <dbReference type="SAM" id="MobiDB-lite"/>
    </source>
</evidence>
<comment type="caution">
    <text evidence="2">The sequence shown here is derived from an EMBL/GenBank/DDBJ whole genome shotgun (WGS) entry which is preliminary data.</text>
</comment>
<accession>A0ABQ0TBY3</accession>
<gene>
    <name evidence="2" type="ORF">BFO01nite_48520</name>
</gene>
<evidence type="ECO:0000313" key="2">
    <source>
        <dbReference type="EMBL" id="GED60720.1"/>
    </source>
</evidence>
<feature type="region of interest" description="Disordered" evidence="1">
    <location>
        <begin position="14"/>
        <end position="47"/>
    </location>
</feature>